<proteinExistence type="predicted"/>
<feature type="non-terminal residue" evidence="1">
    <location>
        <position position="61"/>
    </location>
</feature>
<sequence>MLRVPAPPKSPPPVIIRVWHGLVAEVPSHSKIYPVISRFGMGSLQEVPPRSVSHLDGVHKT</sequence>
<comment type="caution">
    <text evidence="1">The sequence shown here is derived from an EMBL/GenBank/DDBJ whole genome shotgun (WGS) entry which is preliminary data.</text>
</comment>
<name>A0A4Y2V8L7_ARAVE</name>
<reference evidence="1 2" key="1">
    <citation type="journal article" date="2019" name="Sci. Rep.">
        <title>Orb-weaving spider Araneus ventricosus genome elucidates the spidroin gene catalogue.</title>
        <authorList>
            <person name="Kono N."/>
            <person name="Nakamura H."/>
            <person name="Ohtoshi R."/>
            <person name="Moran D.A.P."/>
            <person name="Shinohara A."/>
            <person name="Yoshida Y."/>
            <person name="Fujiwara M."/>
            <person name="Mori M."/>
            <person name="Tomita M."/>
            <person name="Arakawa K."/>
        </authorList>
    </citation>
    <scope>NUCLEOTIDE SEQUENCE [LARGE SCALE GENOMIC DNA]</scope>
</reference>
<keyword evidence="2" id="KW-1185">Reference proteome</keyword>
<evidence type="ECO:0000313" key="1">
    <source>
        <dbReference type="EMBL" id="GBO21645.1"/>
    </source>
</evidence>
<dbReference type="AlphaFoldDB" id="A0A4Y2V8L7"/>
<dbReference type="EMBL" id="BGPR01044796">
    <property type="protein sequence ID" value="GBO21645.1"/>
    <property type="molecule type" value="Genomic_DNA"/>
</dbReference>
<protein>
    <submittedName>
        <fullName evidence="1">Uncharacterized protein</fullName>
    </submittedName>
</protein>
<accession>A0A4Y2V8L7</accession>
<dbReference type="Proteomes" id="UP000499080">
    <property type="component" value="Unassembled WGS sequence"/>
</dbReference>
<gene>
    <name evidence="1" type="ORF">AVEN_182903_1</name>
</gene>
<evidence type="ECO:0000313" key="2">
    <source>
        <dbReference type="Proteomes" id="UP000499080"/>
    </source>
</evidence>
<organism evidence="1 2">
    <name type="scientific">Araneus ventricosus</name>
    <name type="common">Orbweaver spider</name>
    <name type="synonym">Epeira ventricosa</name>
    <dbReference type="NCBI Taxonomy" id="182803"/>
    <lineage>
        <taxon>Eukaryota</taxon>
        <taxon>Metazoa</taxon>
        <taxon>Ecdysozoa</taxon>
        <taxon>Arthropoda</taxon>
        <taxon>Chelicerata</taxon>
        <taxon>Arachnida</taxon>
        <taxon>Araneae</taxon>
        <taxon>Araneomorphae</taxon>
        <taxon>Entelegynae</taxon>
        <taxon>Araneoidea</taxon>
        <taxon>Araneidae</taxon>
        <taxon>Araneus</taxon>
    </lineage>
</organism>